<gene>
    <name evidence="2" type="ORF">FZZ93_05690</name>
</gene>
<sequence length="144" mass="15971">MKRSPIQRKTPLRSASPAQRKPVKRTRQKAANDVRFRSERYLRFVRSLPCCVCGAPANSAHHLIGMYQASGMGLKAADSLAMPVCDGPGGTCHRRIHNVAHLRWQQPIFLIDTINTGLDAFPEGAIHDALIEARNFVLSKEGKD</sequence>
<evidence type="ECO:0000313" key="3">
    <source>
        <dbReference type="Proteomes" id="UP000324260"/>
    </source>
</evidence>
<dbReference type="Proteomes" id="UP000324260">
    <property type="component" value="Unassembled WGS sequence"/>
</dbReference>
<comment type="caution">
    <text evidence="2">The sequence shown here is derived from an EMBL/GenBank/DDBJ whole genome shotgun (WGS) entry which is preliminary data.</text>
</comment>
<name>A0A5D9D931_HALER</name>
<reference evidence="2 3" key="1">
    <citation type="submission" date="2019-08" db="EMBL/GenBank/DDBJ databases">
        <title>Draft Genome Sequence of Halomonas eurihalina Isolated from Preserved Hide-surface.</title>
        <authorList>
            <person name="Hussain S.A."/>
            <person name="Xu A."/>
            <person name="Sarker M."/>
            <person name="Sommers C."/>
        </authorList>
    </citation>
    <scope>NUCLEOTIDE SEQUENCE [LARGE SCALE GENOMIC DNA]</scope>
    <source>
        <strain evidence="2 3">MS1</strain>
    </source>
</reference>
<keyword evidence="3" id="KW-1185">Reference proteome</keyword>
<protein>
    <submittedName>
        <fullName evidence="2">DUF968 domain-containing protein</fullName>
    </submittedName>
</protein>
<organism evidence="2 3">
    <name type="scientific">Halomonas eurihalina</name>
    <dbReference type="NCBI Taxonomy" id="42566"/>
    <lineage>
        <taxon>Bacteria</taxon>
        <taxon>Pseudomonadati</taxon>
        <taxon>Pseudomonadota</taxon>
        <taxon>Gammaproteobacteria</taxon>
        <taxon>Oceanospirillales</taxon>
        <taxon>Halomonadaceae</taxon>
        <taxon>Halomonas</taxon>
    </lineage>
</organism>
<dbReference type="AlphaFoldDB" id="A0A5D9D931"/>
<dbReference type="RefSeq" id="WP_149321369.1">
    <property type="nucleotide sequence ID" value="NZ_JARWAH010000003.1"/>
</dbReference>
<dbReference type="OrthoDB" id="6700725at2"/>
<accession>A0A5D9D931</accession>
<evidence type="ECO:0000256" key="1">
    <source>
        <dbReference type="SAM" id="MobiDB-lite"/>
    </source>
</evidence>
<dbReference type="InterPro" id="IPR010373">
    <property type="entry name" value="DUF968"/>
</dbReference>
<proteinExistence type="predicted"/>
<dbReference type="Pfam" id="PF06147">
    <property type="entry name" value="DUF968"/>
    <property type="match status" value="1"/>
</dbReference>
<dbReference type="EMBL" id="VTPU01000004">
    <property type="protein sequence ID" value="TZG40538.1"/>
    <property type="molecule type" value="Genomic_DNA"/>
</dbReference>
<evidence type="ECO:0000313" key="2">
    <source>
        <dbReference type="EMBL" id="TZG40538.1"/>
    </source>
</evidence>
<feature type="region of interest" description="Disordered" evidence="1">
    <location>
        <begin position="1"/>
        <end position="30"/>
    </location>
</feature>